<dbReference type="EMBL" id="CAACVG010000784">
    <property type="protein sequence ID" value="VEN34547.1"/>
    <property type="molecule type" value="Genomic_DNA"/>
</dbReference>
<dbReference type="AlphaFoldDB" id="A0A653BG40"/>
<evidence type="ECO:0000313" key="2">
    <source>
        <dbReference type="EMBL" id="VEN34547.1"/>
    </source>
</evidence>
<reference evidence="2 3" key="1">
    <citation type="submission" date="2019-01" db="EMBL/GenBank/DDBJ databases">
        <authorList>
            <person name="Sayadi A."/>
        </authorList>
    </citation>
    <scope>NUCLEOTIDE SEQUENCE [LARGE SCALE GENOMIC DNA]</scope>
</reference>
<gene>
    <name evidence="2" type="ORF">CALMAC_LOCUS702</name>
</gene>
<proteinExistence type="predicted"/>
<accession>A0A653BG40</accession>
<organism evidence="2 3">
    <name type="scientific">Callosobruchus maculatus</name>
    <name type="common">Southern cowpea weevil</name>
    <name type="synonym">Pulse bruchid</name>
    <dbReference type="NCBI Taxonomy" id="64391"/>
    <lineage>
        <taxon>Eukaryota</taxon>
        <taxon>Metazoa</taxon>
        <taxon>Ecdysozoa</taxon>
        <taxon>Arthropoda</taxon>
        <taxon>Hexapoda</taxon>
        <taxon>Insecta</taxon>
        <taxon>Pterygota</taxon>
        <taxon>Neoptera</taxon>
        <taxon>Endopterygota</taxon>
        <taxon>Coleoptera</taxon>
        <taxon>Polyphaga</taxon>
        <taxon>Cucujiformia</taxon>
        <taxon>Chrysomeloidea</taxon>
        <taxon>Chrysomelidae</taxon>
        <taxon>Bruchinae</taxon>
        <taxon>Bruchini</taxon>
        <taxon>Callosobruchus</taxon>
    </lineage>
</organism>
<name>A0A653BG40_CALMS</name>
<dbReference type="Proteomes" id="UP000410492">
    <property type="component" value="Unassembled WGS sequence"/>
</dbReference>
<sequence length="81" mass="8392">MRRHASAAGRTAAQGGQPKVQHNGGTSIPPLVPPSISPRYSKDSNSSGSSASTPQLPPRSAIRSADLTVGTMFQYPNTTTT</sequence>
<protein>
    <submittedName>
        <fullName evidence="2">Uncharacterized protein</fullName>
    </submittedName>
</protein>
<keyword evidence="3" id="KW-1185">Reference proteome</keyword>
<evidence type="ECO:0000313" key="3">
    <source>
        <dbReference type="Proteomes" id="UP000410492"/>
    </source>
</evidence>
<evidence type="ECO:0000256" key="1">
    <source>
        <dbReference type="SAM" id="MobiDB-lite"/>
    </source>
</evidence>
<feature type="compositionally biased region" description="Low complexity" evidence="1">
    <location>
        <begin position="43"/>
        <end position="52"/>
    </location>
</feature>
<feature type="region of interest" description="Disordered" evidence="1">
    <location>
        <begin position="1"/>
        <end position="81"/>
    </location>
</feature>